<dbReference type="EMBL" id="BPVZ01000028">
    <property type="protein sequence ID" value="GKV07926.1"/>
    <property type="molecule type" value="Genomic_DNA"/>
</dbReference>
<evidence type="ECO:0000256" key="3">
    <source>
        <dbReference type="ARBA" id="ARBA00022618"/>
    </source>
</evidence>
<gene>
    <name evidence="11" type="ORF">SLEP1_g19624</name>
</gene>
<feature type="region of interest" description="Disordered" evidence="8">
    <location>
        <begin position="293"/>
        <end position="315"/>
    </location>
</feature>
<dbReference type="Pfam" id="PF04824">
    <property type="entry name" value="Rad21_Rec8"/>
    <property type="match status" value="1"/>
</dbReference>
<dbReference type="InterPro" id="IPR039781">
    <property type="entry name" value="Rad21/Rec8-like"/>
</dbReference>
<dbReference type="GO" id="GO:0007062">
    <property type="term" value="P:sister chromatid cohesion"/>
    <property type="evidence" value="ECO:0007669"/>
    <property type="project" value="InterPro"/>
</dbReference>
<keyword evidence="4" id="KW-0131">Cell cycle</keyword>
<keyword evidence="12" id="KW-1185">Reference proteome</keyword>
<evidence type="ECO:0000256" key="6">
    <source>
        <dbReference type="ARBA" id="ARBA00023242"/>
    </source>
</evidence>
<keyword evidence="3" id="KW-0132">Cell division</keyword>
<feature type="compositionally biased region" description="Polar residues" evidence="8">
    <location>
        <begin position="554"/>
        <end position="563"/>
    </location>
</feature>
<feature type="region of interest" description="Disordered" evidence="8">
    <location>
        <begin position="534"/>
        <end position="574"/>
    </location>
</feature>
<reference evidence="11 12" key="1">
    <citation type="journal article" date="2021" name="Commun. Biol.">
        <title>The genome of Shorea leprosula (Dipterocarpaceae) highlights the ecological relevance of drought in aseasonal tropical rainforests.</title>
        <authorList>
            <person name="Ng K.K.S."/>
            <person name="Kobayashi M.J."/>
            <person name="Fawcett J.A."/>
            <person name="Hatakeyama M."/>
            <person name="Paape T."/>
            <person name="Ng C.H."/>
            <person name="Ang C.C."/>
            <person name="Tnah L.H."/>
            <person name="Lee C.T."/>
            <person name="Nishiyama T."/>
            <person name="Sese J."/>
            <person name="O'Brien M.J."/>
            <person name="Copetti D."/>
            <person name="Mohd Noor M.I."/>
            <person name="Ong R.C."/>
            <person name="Putra M."/>
            <person name="Sireger I.Z."/>
            <person name="Indrioko S."/>
            <person name="Kosugi Y."/>
            <person name="Izuno A."/>
            <person name="Isagi Y."/>
            <person name="Lee S.L."/>
            <person name="Shimizu K.K."/>
        </authorList>
    </citation>
    <scope>NUCLEOTIDE SEQUENCE [LARGE SCALE GENOMIC DNA]</scope>
    <source>
        <strain evidence="11">214</strain>
    </source>
</reference>
<sequence>MFYSHCLLTRKGPLGAIWVAAYYFKKLKKTQVFETDIPSSVDKILQDQFEVLTYRVLAYLLLGIVRIYSRKVEYLYHDCNEVLVQIKDFVVQKKDKAQTEILRTPYFSITLPKSFELDAFDLGILEDANEHNVRPQEDITLKDVACSSQGSGQYSLDKYHCEFAASYDTFPMDCNQTEDELSFHFMDIDTEARMSEVLCNLDEIVKKIQCDMCFQEENLHHESFLGTEEAAPDPVRSYDKGYDTDPEHVEVPEVVQSENLMCREANREKHDDRFSQEECVNLRSEIELEPLGATAPCGQDHTNEEKINDPNTEQLNNEIDPAMEAESDTRNLEFEASIEKLRDNRLPQEGVQQPSELVRPFGNEDCPDVEQMKFPGASTSKDRGHKVIAEDHPISVNTDATPKSKLPDASGFTAPDFMLIRTPANKERAQRSRKRRCVFDDMIVFPNKVLKQWINNPSDLVCKRKNGVHNARAAWNKPFISNLVHGFSEPSVPCTSELRSLHHRRNLKVREYVETIKTPERLEVPAPAKPLETLQISTPPVGRSPEQREIAPQTPIQHSTSLRSYGRPEHSHDVEEEPIDVAVCEYPIGREQKEPSVSIDVYSHAIESEEKGPPPSVCTKIGGEEKEPSVVVSAHSIETKEKEPSVSKDQELNLHFMSEEVFSCGDGDIQEQDGWSERTRLVAKFLRRTFLDKKKRGEEEKVHMLQLLRGKTKKESSRLFYEILVLKTKGLVDVEQDNAFGDILVSKTPQCDQTYRADGGE</sequence>
<name>A0AAV5J5I9_9ROSI</name>
<evidence type="ECO:0000313" key="11">
    <source>
        <dbReference type="EMBL" id="GKV07926.1"/>
    </source>
</evidence>
<evidence type="ECO:0000256" key="4">
    <source>
        <dbReference type="ARBA" id="ARBA00022776"/>
    </source>
</evidence>
<evidence type="ECO:0000256" key="1">
    <source>
        <dbReference type="ARBA" id="ARBA00004123"/>
    </source>
</evidence>
<feature type="domain" description="Rad21/Rec8-like protein C-terminal eukaryotic" evidence="9">
    <location>
        <begin position="698"/>
        <end position="749"/>
    </location>
</feature>
<dbReference type="Proteomes" id="UP001054252">
    <property type="component" value="Unassembled WGS sequence"/>
</dbReference>
<dbReference type="GO" id="GO:0007059">
    <property type="term" value="P:chromosome segregation"/>
    <property type="evidence" value="ECO:0007669"/>
    <property type="project" value="UniProtKB-KW"/>
</dbReference>
<comment type="similarity">
    <text evidence="2">Belongs to the rad21 family.</text>
</comment>
<evidence type="ECO:0000256" key="8">
    <source>
        <dbReference type="SAM" id="MobiDB-lite"/>
    </source>
</evidence>
<dbReference type="GO" id="GO:0008278">
    <property type="term" value="C:cohesin complex"/>
    <property type="evidence" value="ECO:0007669"/>
    <property type="project" value="InterPro"/>
</dbReference>
<dbReference type="InterPro" id="IPR023093">
    <property type="entry name" value="ScpA-like_C"/>
</dbReference>
<accession>A0AAV5J5I9</accession>
<dbReference type="InterPro" id="IPR036390">
    <property type="entry name" value="WH_DNA-bd_sf"/>
</dbReference>
<dbReference type="GO" id="GO:0051301">
    <property type="term" value="P:cell division"/>
    <property type="evidence" value="ECO:0007669"/>
    <property type="project" value="UniProtKB-KW"/>
</dbReference>
<comment type="subcellular location">
    <subcellularLocation>
        <location evidence="1">Nucleus</location>
    </subcellularLocation>
</comment>
<evidence type="ECO:0000259" key="9">
    <source>
        <dbReference type="Pfam" id="PF04824"/>
    </source>
</evidence>
<dbReference type="InterPro" id="IPR006910">
    <property type="entry name" value="Rad21_Rec8_N"/>
</dbReference>
<dbReference type="Gene3D" id="1.10.10.580">
    <property type="entry name" value="Structural maintenance of chromosome 1. Chain E"/>
    <property type="match status" value="1"/>
</dbReference>
<feature type="domain" description="Rad21/Rec8-like protein N-terminal" evidence="10">
    <location>
        <begin position="1"/>
        <end position="94"/>
    </location>
</feature>
<protein>
    <recommendedName>
        <fullName evidence="13">Sister chromatid cohesion 1 protein 2</fullName>
    </recommendedName>
</protein>
<keyword evidence="6" id="KW-0539">Nucleus</keyword>
<dbReference type="GO" id="GO:1990414">
    <property type="term" value="P:replication-born double-strand break repair via sister chromatid exchange"/>
    <property type="evidence" value="ECO:0007669"/>
    <property type="project" value="TreeGrafter"/>
</dbReference>
<evidence type="ECO:0000256" key="5">
    <source>
        <dbReference type="ARBA" id="ARBA00022829"/>
    </source>
</evidence>
<evidence type="ECO:0000259" key="10">
    <source>
        <dbReference type="Pfam" id="PF04825"/>
    </source>
</evidence>
<proteinExistence type="inferred from homology"/>
<comment type="subunit">
    <text evidence="7">Component of the cohesin complex.</text>
</comment>
<evidence type="ECO:0000256" key="2">
    <source>
        <dbReference type="ARBA" id="ARBA00009870"/>
    </source>
</evidence>
<dbReference type="Pfam" id="PF04825">
    <property type="entry name" value="Rad21_Rec8_N"/>
    <property type="match status" value="1"/>
</dbReference>
<comment type="caution">
    <text evidence="11">The sequence shown here is derived from an EMBL/GenBank/DDBJ whole genome shotgun (WGS) entry which is preliminary data.</text>
</comment>
<dbReference type="CDD" id="cd21793">
    <property type="entry name" value="Rad21_Rec8_M_AtSYN1-like"/>
    <property type="match status" value="1"/>
</dbReference>
<dbReference type="PANTHER" id="PTHR12585">
    <property type="entry name" value="SCC1 / RAD21 FAMILY MEMBER"/>
    <property type="match status" value="1"/>
</dbReference>
<keyword evidence="4" id="KW-0498">Mitosis</keyword>
<dbReference type="FunFam" id="1.10.10.580:FF:000002">
    <property type="entry name" value="Sister chromatid cohesion 1 protein 4"/>
    <property type="match status" value="1"/>
</dbReference>
<dbReference type="InterPro" id="IPR006909">
    <property type="entry name" value="Rad21/Rec8_C_eu"/>
</dbReference>
<dbReference type="GO" id="GO:0003682">
    <property type="term" value="F:chromatin binding"/>
    <property type="evidence" value="ECO:0007669"/>
    <property type="project" value="TreeGrafter"/>
</dbReference>
<keyword evidence="5" id="KW-0159">Chromosome partition</keyword>
<evidence type="ECO:0000313" key="12">
    <source>
        <dbReference type="Proteomes" id="UP001054252"/>
    </source>
</evidence>
<evidence type="ECO:0008006" key="13">
    <source>
        <dbReference type="Google" id="ProtNLM"/>
    </source>
</evidence>
<dbReference type="SUPFAM" id="SSF46785">
    <property type="entry name" value="Winged helix' DNA-binding domain"/>
    <property type="match status" value="1"/>
</dbReference>
<dbReference type="GO" id="GO:0005634">
    <property type="term" value="C:nucleus"/>
    <property type="evidence" value="ECO:0007669"/>
    <property type="project" value="UniProtKB-SubCell"/>
</dbReference>
<dbReference type="AlphaFoldDB" id="A0AAV5J5I9"/>
<dbReference type="PANTHER" id="PTHR12585:SF73">
    <property type="entry name" value="SISTER CHROMATID COHESION 1 PROTEIN 2"/>
    <property type="match status" value="1"/>
</dbReference>
<evidence type="ECO:0000256" key="7">
    <source>
        <dbReference type="ARBA" id="ARBA00064543"/>
    </source>
</evidence>
<organism evidence="11 12">
    <name type="scientific">Rubroshorea leprosula</name>
    <dbReference type="NCBI Taxonomy" id="152421"/>
    <lineage>
        <taxon>Eukaryota</taxon>
        <taxon>Viridiplantae</taxon>
        <taxon>Streptophyta</taxon>
        <taxon>Embryophyta</taxon>
        <taxon>Tracheophyta</taxon>
        <taxon>Spermatophyta</taxon>
        <taxon>Magnoliopsida</taxon>
        <taxon>eudicotyledons</taxon>
        <taxon>Gunneridae</taxon>
        <taxon>Pentapetalae</taxon>
        <taxon>rosids</taxon>
        <taxon>malvids</taxon>
        <taxon>Malvales</taxon>
        <taxon>Dipterocarpaceae</taxon>
        <taxon>Rubroshorea</taxon>
    </lineage>
</organism>